<proteinExistence type="predicted"/>
<name>A0A1Y5T453_9RHOB</name>
<dbReference type="AlphaFoldDB" id="A0A1Y5T453"/>
<dbReference type="OrthoDB" id="7869201at2"/>
<keyword evidence="2" id="KW-1185">Reference proteome</keyword>
<protein>
    <submittedName>
        <fullName evidence="1">Uncharacterized protein</fullName>
    </submittedName>
</protein>
<dbReference type="Proteomes" id="UP000193900">
    <property type="component" value="Unassembled WGS sequence"/>
</dbReference>
<reference evidence="1 2" key="1">
    <citation type="submission" date="2017-03" db="EMBL/GenBank/DDBJ databases">
        <authorList>
            <person name="Afonso C.L."/>
            <person name="Miller P.J."/>
            <person name="Scott M.A."/>
            <person name="Spackman E."/>
            <person name="Goraichik I."/>
            <person name="Dimitrov K.M."/>
            <person name="Suarez D.L."/>
            <person name="Swayne D.E."/>
        </authorList>
    </citation>
    <scope>NUCLEOTIDE SEQUENCE [LARGE SCALE GENOMIC DNA]</scope>
    <source>
        <strain evidence="1 2">CECT 7023</strain>
    </source>
</reference>
<evidence type="ECO:0000313" key="1">
    <source>
        <dbReference type="EMBL" id="SLN51927.1"/>
    </source>
</evidence>
<dbReference type="EMBL" id="FWFZ01000010">
    <property type="protein sequence ID" value="SLN51927.1"/>
    <property type="molecule type" value="Genomic_DNA"/>
</dbReference>
<gene>
    <name evidence="1" type="ORF">ROA7023_02281</name>
</gene>
<sequence length="99" mass="10938">MRIEDATRLGTVCWRLWSESQAVIAYRLLDVTGLKPTAPSELARMAVEKPLAFAEATFAATEAAMRGRRPDQIAVTALETLQARTGANSRRLRNPEAPR</sequence>
<evidence type="ECO:0000313" key="2">
    <source>
        <dbReference type="Proteomes" id="UP000193900"/>
    </source>
</evidence>
<dbReference type="RefSeq" id="WP_085879140.1">
    <property type="nucleotide sequence ID" value="NZ_FWFZ01000010.1"/>
</dbReference>
<organism evidence="1 2">
    <name type="scientific">Roseisalinus antarcticus</name>
    <dbReference type="NCBI Taxonomy" id="254357"/>
    <lineage>
        <taxon>Bacteria</taxon>
        <taxon>Pseudomonadati</taxon>
        <taxon>Pseudomonadota</taxon>
        <taxon>Alphaproteobacteria</taxon>
        <taxon>Rhodobacterales</taxon>
        <taxon>Roseobacteraceae</taxon>
        <taxon>Roseisalinus</taxon>
    </lineage>
</organism>
<accession>A0A1Y5T453</accession>